<keyword evidence="2" id="KW-1185">Reference proteome</keyword>
<dbReference type="OrthoDB" id="3743969at2"/>
<dbReference type="RefSeq" id="WP_034249398.1">
    <property type="nucleotide sequence ID" value="NZ_BJYK01000002.1"/>
</dbReference>
<organism evidence="1 2">
    <name type="scientific">Actinotalea fermentans</name>
    <dbReference type="NCBI Taxonomy" id="43671"/>
    <lineage>
        <taxon>Bacteria</taxon>
        <taxon>Bacillati</taxon>
        <taxon>Actinomycetota</taxon>
        <taxon>Actinomycetes</taxon>
        <taxon>Micrococcales</taxon>
        <taxon>Cellulomonadaceae</taxon>
        <taxon>Actinotalea</taxon>
    </lineage>
</organism>
<gene>
    <name evidence="1" type="ORF">AFE02nite_13520</name>
</gene>
<accession>A0A511YWQ3</accession>
<dbReference type="EMBL" id="BJYK01000002">
    <property type="protein sequence ID" value="GEN79618.1"/>
    <property type="molecule type" value="Genomic_DNA"/>
</dbReference>
<reference evidence="1 2" key="1">
    <citation type="submission" date="2019-07" db="EMBL/GenBank/DDBJ databases">
        <title>Whole genome shotgun sequence of Actinotalea fermentans NBRC 105374.</title>
        <authorList>
            <person name="Hosoyama A."/>
            <person name="Uohara A."/>
            <person name="Ohji S."/>
            <person name="Ichikawa N."/>
        </authorList>
    </citation>
    <scope>NUCLEOTIDE SEQUENCE [LARGE SCALE GENOMIC DNA]</scope>
    <source>
        <strain evidence="1 2">NBRC 105374</strain>
    </source>
</reference>
<evidence type="ECO:0000313" key="1">
    <source>
        <dbReference type="EMBL" id="GEN79618.1"/>
    </source>
</evidence>
<protein>
    <recommendedName>
        <fullName evidence="3">Zinc-finger domain-containing protein</fullName>
    </recommendedName>
</protein>
<sequence>MTHLGTQISALADGRLTGAARERALCHVAACGPCAEELRATRAAREALAAAADVAPAPDLAFRLLALGSTDACPIDTAPRGAARADTAPALGGGPVLGDAVGFGAEPFGGGRLGGGRLGGSVLAGGAGARPVPVRTVAVLGVGAAVVGLFLLGDVRDVSPDSHPAADLALLAAAGSAGGGTVAVSAAESTTVPAVTGTDVDPGALEAAWPGGVLPEGYTAVATHADAGWAELDLDGPVGAVVVQRQAGHLDDDLAAQVPSVTIGDHEVHVLSDVPWHAVWQSGDAVVGVIAAHRSRAVDALVAAYPHEQVDGGIAARMSRGWQTVVGAWAP</sequence>
<proteinExistence type="predicted"/>
<comment type="caution">
    <text evidence="1">The sequence shown here is derived from an EMBL/GenBank/DDBJ whole genome shotgun (WGS) entry which is preliminary data.</text>
</comment>
<evidence type="ECO:0000313" key="2">
    <source>
        <dbReference type="Proteomes" id="UP000321484"/>
    </source>
</evidence>
<dbReference type="AlphaFoldDB" id="A0A511YWQ3"/>
<evidence type="ECO:0008006" key="3">
    <source>
        <dbReference type="Google" id="ProtNLM"/>
    </source>
</evidence>
<dbReference type="Proteomes" id="UP000321484">
    <property type="component" value="Unassembled WGS sequence"/>
</dbReference>
<name>A0A511YWQ3_9CELL</name>